<gene>
    <name evidence="1" type="ORF">VNO78_11775</name>
</gene>
<dbReference type="EMBL" id="JAYMYS010000003">
    <property type="protein sequence ID" value="KAK7400565.1"/>
    <property type="molecule type" value="Genomic_DNA"/>
</dbReference>
<accession>A0AAN9SM23</accession>
<evidence type="ECO:0000313" key="2">
    <source>
        <dbReference type="Proteomes" id="UP001386955"/>
    </source>
</evidence>
<proteinExistence type="predicted"/>
<dbReference type="AlphaFoldDB" id="A0AAN9SM23"/>
<name>A0AAN9SM23_PSOTE</name>
<evidence type="ECO:0000313" key="1">
    <source>
        <dbReference type="EMBL" id="KAK7400565.1"/>
    </source>
</evidence>
<protein>
    <submittedName>
        <fullName evidence="1">Uncharacterized protein</fullName>
    </submittedName>
</protein>
<dbReference type="Proteomes" id="UP001386955">
    <property type="component" value="Unassembled WGS sequence"/>
</dbReference>
<keyword evidence="2" id="KW-1185">Reference proteome</keyword>
<sequence>MLTALNLNPKPKSLKSYLRLRDQKHIWEAPCALALGGHIFRPRNANLQNYMAGKASLMRDIGELLKSDVYPFIKHKRAGQQIGSGMNGLGTASFGIDRNIIAGLLEKKKISSIESAAIRNCLFPEPVSA</sequence>
<comment type="caution">
    <text evidence="1">The sequence shown here is derived from an EMBL/GenBank/DDBJ whole genome shotgun (WGS) entry which is preliminary data.</text>
</comment>
<reference evidence="1 2" key="1">
    <citation type="submission" date="2024-01" db="EMBL/GenBank/DDBJ databases">
        <title>The genomes of 5 underutilized Papilionoideae crops provide insights into root nodulation and disease resistanc.</title>
        <authorList>
            <person name="Jiang F."/>
        </authorList>
    </citation>
    <scope>NUCLEOTIDE SEQUENCE [LARGE SCALE GENOMIC DNA]</scope>
    <source>
        <strain evidence="1">DUOXIRENSHENG_FW03</strain>
        <tissue evidence="1">Leaves</tissue>
    </source>
</reference>
<organism evidence="1 2">
    <name type="scientific">Psophocarpus tetragonolobus</name>
    <name type="common">Winged bean</name>
    <name type="synonym">Dolichos tetragonolobus</name>
    <dbReference type="NCBI Taxonomy" id="3891"/>
    <lineage>
        <taxon>Eukaryota</taxon>
        <taxon>Viridiplantae</taxon>
        <taxon>Streptophyta</taxon>
        <taxon>Embryophyta</taxon>
        <taxon>Tracheophyta</taxon>
        <taxon>Spermatophyta</taxon>
        <taxon>Magnoliopsida</taxon>
        <taxon>eudicotyledons</taxon>
        <taxon>Gunneridae</taxon>
        <taxon>Pentapetalae</taxon>
        <taxon>rosids</taxon>
        <taxon>fabids</taxon>
        <taxon>Fabales</taxon>
        <taxon>Fabaceae</taxon>
        <taxon>Papilionoideae</taxon>
        <taxon>50 kb inversion clade</taxon>
        <taxon>NPAAA clade</taxon>
        <taxon>indigoferoid/millettioid clade</taxon>
        <taxon>Phaseoleae</taxon>
        <taxon>Psophocarpus</taxon>
    </lineage>
</organism>